<proteinExistence type="predicted"/>
<dbReference type="AlphaFoldDB" id="A0AA87LT44"/>
<dbReference type="SUPFAM" id="SSF51905">
    <property type="entry name" value="FAD/NAD(P)-binding domain"/>
    <property type="match status" value="1"/>
</dbReference>
<name>A0AA87LT44_9BACL</name>
<sequence length="58" mass="6185">MGAMYLEKDGQVAAHQLALGFLKSASALGSVIKEYVEVHSFHFSNGKITGIATNEGIF</sequence>
<dbReference type="Proteomes" id="UP000004725">
    <property type="component" value="Unassembled WGS sequence"/>
</dbReference>
<dbReference type="Gene3D" id="3.50.50.60">
    <property type="entry name" value="FAD/NAD(P)-binding domain"/>
    <property type="match status" value="1"/>
</dbReference>
<organism evidence="1 2">
    <name type="scientific">Planococcus antarcticus DSM 14505</name>
    <dbReference type="NCBI Taxonomy" id="1185653"/>
    <lineage>
        <taxon>Bacteria</taxon>
        <taxon>Bacillati</taxon>
        <taxon>Bacillota</taxon>
        <taxon>Bacilli</taxon>
        <taxon>Bacillales</taxon>
        <taxon>Caryophanaceae</taxon>
        <taxon>Planococcus</taxon>
    </lineage>
</organism>
<comment type="caution">
    <text evidence="1">The sequence shown here is derived from an EMBL/GenBank/DDBJ whole genome shotgun (WGS) entry which is preliminary data.</text>
</comment>
<dbReference type="Gene3D" id="3.30.9.10">
    <property type="entry name" value="D-Amino Acid Oxidase, subunit A, domain 2"/>
    <property type="match status" value="1"/>
</dbReference>
<gene>
    <name evidence="1" type="ORF">A1A1_14729</name>
</gene>
<evidence type="ECO:0000313" key="1">
    <source>
        <dbReference type="EMBL" id="EIM05727.1"/>
    </source>
</evidence>
<dbReference type="EMBL" id="AJYB01000054">
    <property type="protein sequence ID" value="EIM05727.1"/>
    <property type="molecule type" value="Genomic_DNA"/>
</dbReference>
<reference evidence="1 2" key="1">
    <citation type="journal article" date="2012" name="J. Bacteriol.">
        <title>Genome Sequence of the Antarctic Psychrophile Bacterium Planococcus antarcticus DSM 14505.</title>
        <authorList>
            <person name="Margolles A."/>
            <person name="Gueimonde M."/>
            <person name="Sanchez B."/>
        </authorList>
    </citation>
    <scope>NUCLEOTIDE SEQUENCE [LARGE SCALE GENOMIC DNA]</scope>
    <source>
        <strain evidence="1 2">DSM 14505</strain>
    </source>
</reference>
<evidence type="ECO:0000313" key="2">
    <source>
        <dbReference type="Proteomes" id="UP000004725"/>
    </source>
</evidence>
<protein>
    <submittedName>
        <fullName evidence="1">Glycine oxidase</fullName>
    </submittedName>
</protein>
<accession>A0AA87LT44</accession>
<dbReference type="InterPro" id="IPR036188">
    <property type="entry name" value="FAD/NAD-bd_sf"/>
</dbReference>